<keyword evidence="5" id="KW-0479">Metal-binding</keyword>
<dbReference type="Proteomes" id="UP001177023">
    <property type="component" value="Unassembled WGS sequence"/>
</dbReference>
<evidence type="ECO:0000313" key="14">
    <source>
        <dbReference type="EMBL" id="CAJ0561099.1"/>
    </source>
</evidence>
<evidence type="ECO:0000256" key="6">
    <source>
        <dbReference type="ARBA" id="ARBA00022729"/>
    </source>
</evidence>
<dbReference type="SMART" id="SM00631">
    <property type="entry name" value="Zn_pept"/>
    <property type="match status" value="1"/>
</dbReference>
<dbReference type="PROSITE" id="PS52035">
    <property type="entry name" value="PEPTIDASE_M14"/>
    <property type="match status" value="1"/>
</dbReference>
<evidence type="ECO:0000256" key="7">
    <source>
        <dbReference type="ARBA" id="ARBA00022801"/>
    </source>
</evidence>
<dbReference type="Gene3D" id="3.40.630.10">
    <property type="entry name" value="Zn peptidases"/>
    <property type="match status" value="1"/>
</dbReference>
<dbReference type="SUPFAM" id="SSF53187">
    <property type="entry name" value="Zn-dependent exopeptidases"/>
    <property type="match status" value="1"/>
</dbReference>
<keyword evidence="6 12" id="KW-0732">Signal</keyword>
<keyword evidence="3" id="KW-0121">Carboxypeptidase</keyword>
<evidence type="ECO:0000313" key="15">
    <source>
        <dbReference type="Proteomes" id="UP001177023"/>
    </source>
</evidence>
<dbReference type="Pfam" id="PF02244">
    <property type="entry name" value="Propep_M14"/>
    <property type="match status" value="1"/>
</dbReference>
<keyword evidence="15" id="KW-1185">Reference proteome</keyword>
<dbReference type="PANTHER" id="PTHR11705">
    <property type="entry name" value="PROTEASE FAMILY M14 CARBOXYPEPTIDASE A,B"/>
    <property type="match status" value="1"/>
</dbReference>
<comment type="caution">
    <text evidence="14">The sequence shown here is derived from an EMBL/GenBank/DDBJ whole genome shotgun (WGS) entry which is preliminary data.</text>
</comment>
<evidence type="ECO:0000256" key="8">
    <source>
        <dbReference type="ARBA" id="ARBA00022833"/>
    </source>
</evidence>
<evidence type="ECO:0000256" key="9">
    <source>
        <dbReference type="ARBA" id="ARBA00023049"/>
    </source>
</evidence>
<keyword evidence="9" id="KW-0482">Metalloprotease</keyword>
<feature type="chain" id="PRO_5041278992" description="Peptidase M14 domain-containing protein" evidence="12">
    <location>
        <begin position="26"/>
        <end position="273"/>
    </location>
</feature>
<accession>A0AA36C634</accession>
<evidence type="ECO:0000256" key="5">
    <source>
        <dbReference type="ARBA" id="ARBA00022723"/>
    </source>
</evidence>
<dbReference type="GO" id="GO:0005615">
    <property type="term" value="C:extracellular space"/>
    <property type="evidence" value="ECO:0007669"/>
    <property type="project" value="TreeGrafter"/>
</dbReference>
<dbReference type="InterPro" id="IPR036990">
    <property type="entry name" value="M14A-like_propep"/>
</dbReference>
<dbReference type="GO" id="GO:0006508">
    <property type="term" value="P:proteolysis"/>
    <property type="evidence" value="ECO:0007669"/>
    <property type="project" value="UniProtKB-KW"/>
</dbReference>
<dbReference type="PANTHER" id="PTHR11705:SF51">
    <property type="entry name" value="CARBOXYPEPTIDASE SURO-1-RELATED"/>
    <property type="match status" value="1"/>
</dbReference>
<keyword evidence="10" id="KW-1015">Disulfide bond</keyword>
<dbReference type="FunFam" id="3.40.630.10:FF:000084">
    <property type="entry name" value="Carboxypeptidase B2"/>
    <property type="match status" value="1"/>
</dbReference>
<keyword evidence="4" id="KW-0645">Protease</keyword>
<evidence type="ECO:0000256" key="2">
    <source>
        <dbReference type="ARBA" id="ARBA00005988"/>
    </source>
</evidence>
<organism evidence="14 15">
    <name type="scientific">Mesorhabditis spiculigera</name>
    <dbReference type="NCBI Taxonomy" id="96644"/>
    <lineage>
        <taxon>Eukaryota</taxon>
        <taxon>Metazoa</taxon>
        <taxon>Ecdysozoa</taxon>
        <taxon>Nematoda</taxon>
        <taxon>Chromadorea</taxon>
        <taxon>Rhabditida</taxon>
        <taxon>Rhabditina</taxon>
        <taxon>Rhabditomorpha</taxon>
        <taxon>Rhabditoidea</taxon>
        <taxon>Rhabditidae</taxon>
        <taxon>Mesorhabditinae</taxon>
        <taxon>Mesorhabditis</taxon>
    </lineage>
</organism>
<reference evidence="14" key="1">
    <citation type="submission" date="2023-06" db="EMBL/GenBank/DDBJ databases">
        <authorList>
            <person name="Delattre M."/>
        </authorList>
    </citation>
    <scope>NUCLEOTIDE SEQUENCE</scope>
    <source>
        <strain evidence="14">AF72</strain>
    </source>
</reference>
<proteinExistence type="inferred from homology"/>
<evidence type="ECO:0000256" key="11">
    <source>
        <dbReference type="PROSITE-ProRule" id="PRU01379"/>
    </source>
</evidence>
<feature type="signal peptide" evidence="12">
    <location>
        <begin position="1"/>
        <end position="25"/>
    </location>
</feature>
<comment type="similarity">
    <text evidence="2 11">Belongs to the peptidase M14 family.</text>
</comment>
<comment type="cofactor">
    <cofactor evidence="1">
        <name>Zn(2+)</name>
        <dbReference type="ChEBI" id="CHEBI:29105"/>
    </cofactor>
</comment>
<evidence type="ECO:0000256" key="10">
    <source>
        <dbReference type="ARBA" id="ARBA00023157"/>
    </source>
</evidence>
<dbReference type="Gene3D" id="3.30.70.340">
    <property type="entry name" value="Metallocarboxypeptidase-like"/>
    <property type="match status" value="1"/>
</dbReference>
<sequence length="273" mass="31410">MKERETPPTPTLLAIFFCLFATVLCNSTPREVFRLYRAVPHSTTGLRALHDLQKNDHLFNVDFWKEPRAIEDTADVMVPESVWGLVEEYLQNSNCTYRVSVPDVEKLILYNEGSKRTRPGFGKRLNDDPILDSEPDDDWTNVGKLKKAKYPFGDYAPYADMMKYMRTIEFYYPGFTKIVRIGTSHEGKPIEGLKIGFPIENTSKRAVWIDGNIHAREWASSHTALYIINQLVSGYGKDDNTTFYVNNLNFYIVPCLNPDGYEYTRSSPQPLVR</sequence>
<dbReference type="InterPro" id="IPR000834">
    <property type="entry name" value="Peptidase_M14"/>
</dbReference>
<dbReference type="Pfam" id="PF00246">
    <property type="entry name" value="Peptidase_M14"/>
    <property type="match status" value="1"/>
</dbReference>
<gene>
    <name evidence="14" type="ORF">MSPICULIGERA_LOCUS1731</name>
</gene>
<dbReference type="GO" id="GO:0008270">
    <property type="term" value="F:zinc ion binding"/>
    <property type="evidence" value="ECO:0007669"/>
    <property type="project" value="InterPro"/>
</dbReference>
<dbReference type="AlphaFoldDB" id="A0AA36C634"/>
<protein>
    <recommendedName>
        <fullName evidence="13">Peptidase M14 domain-containing protein</fullName>
    </recommendedName>
</protein>
<evidence type="ECO:0000256" key="4">
    <source>
        <dbReference type="ARBA" id="ARBA00022670"/>
    </source>
</evidence>
<dbReference type="GO" id="GO:0004181">
    <property type="term" value="F:metallocarboxypeptidase activity"/>
    <property type="evidence" value="ECO:0007669"/>
    <property type="project" value="InterPro"/>
</dbReference>
<evidence type="ECO:0000256" key="12">
    <source>
        <dbReference type="SAM" id="SignalP"/>
    </source>
</evidence>
<feature type="non-terminal residue" evidence="14">
    <location>
        <position position="273"/>
    </location>
</feature>
<comment type="caution">
    <text evidence="11">Lacks conserved residue(s) required for the propagation of feature annotation.</text>
</comment>
<dbReference type="EMBL" id="CATQJA010000527">
    <property type="protein sequence ID" value="CAJ0561099.1"/>
    <property type="molecule type" value="Genomic_DNA"/>
</dbReference>
<name>A0AA36C634_9BILA</name>
<dbReference type="SUPFAM" id="SSF54897">
    <property type="entry name" value="Protease propeptides/inhibitors"/>
    <property type="match status" value="1"/>
</dbReference>
<feature type="domain" description="Peptidase M14" evidence="13">
    <location>
        <begin position="154"/>
        <end position="273"/>
    </location>
</feature>
<evidence type="ECO:0000256" key="1">
    <source>
        <dbReference type="ARBA" id="ARBA00001947"/>
    </source>
</evidence>
<evidence type="ECO:0000259" key="13">
    <source>
        <dbReference type="PROSITE" id="PS52035"/>
    </source>
</evidence>
<keyword evidence="7" id="KW-0378">Hydrolase</keyword>
<keyword evidence="8" id="KW-0862">Zinc</keyword>
<evidence type="ECO:0000256" key="3">
    <source>
        <dbReference type="ARBA" id="ARBA00022645"/>
    </source>
</evidence>
<dbReference type="InterPro" id="IPR003146">
    <property type="entry name" value="M14A_act_pep"/>
</dbReference>